<organism evidence="3 4">
    <name type="scientific">Helicobacter macacae MIT 99-5501</name>
    <dbReference type="NCBI Taxonomy" id="1357400"/>
    <lineage>
        <taxon>Bacteria</taxon>
        <taxon>Pseudomonadati</taxon>
        <taxon>Campylobacterota</taxon>
        <taxon>Epsilonproteobacteria</taxon>
        <taxon>Campylobacterales</taxon>
        <taxon>Helicobacteraceae</taxon>
        <taxon>Helicobacter</taxon>
    </lineage>
</organism>
<feature type="transmembrane region" description="Helical" evidence="2">
    <location>
        <begin position="7"/>
        <end position="24"/>
    </location>
</feature>
<dbReference type="HOGENOM" id="CLU_1353086_0_0_7"/>
<evidence type="ECO:0000256" key="2">
    <source>
        <dbReference type="SAM" id="Phobius"/>
    </source>
</evidence>
<keyword evidence="2" id="KW-0812">Transmembrane</keyword>
<comment type="caution">
    <text evidence="3">The sequence shown here is derived from an EMBL/GenBank/DDBJ whole genome shotgun (WGS) entry which is preliminary data.</text>
</comment>
<evidence type="ECO:0000313" key="3">
    <source>
        <dbReference type="EMBL" id="ETD22801.1"/>
    </source>
</evidence>
<evidence type="ECO:0000313" key="4">
    <source>
        <dbReference type="Proteomes" id="UP000018731"/>
    </source>
</evidence>
<name>V8C7S1_9HELI</name>
<keyword evidence="2" id="KW-1133">Transmembrane helix</keyword>
<proteinExistence type="predicted"/>
<dbReference type="Proteomes" id="UP000018731">
    <property type="component" value="Unassembled WGS sequence"/>
</dbReference>
<protein>
    <submittedName>
        <fullName evidence="3">Uncharacterized protein</fullName>
    </submittedName>
</protein>
<dbReference type="OrthoDB" id="5329608at2"/>
<feature type="region of interest" description="Disordered" evidence="1">
    <location>
        <begin position="42"/>
        <end position="63"/>
    </location>
</feature>
<keyword evidence="2" id="KW-0472">Membrane</keyword>
<dbReference type="STRING" id="1357400.HMPREF2086_01600"/>
<evidence type="ECO:0000256" key="1">
    <source>
        <dbReference type="SAM" id="MobiDB-lite"/>
    </source>
</evidence>
<reference evidence="3 4" key="1">
    <citation type="journal article" date="2014" name="Genome Announc.">
        <title>Draft genome sequences of six enterohepatic helicobacter species isolated from humans and one from rhesus macaques.</title>
        <authorList>
            <person name="Shen Z."/>
            <person name="Sheh A."/>
            <person name="Young S.K."/>
            <person name="Abouelliel A."/>
            <person name="Ward D.V."/>
            <person name="Earl A.M."/>
            <person name="Fox J.G."/>
        </authorList>
    </citation>
    <scope>NUCLEOTIDE SEQUENCE [LARGE SCALE GENOMIC DNA]</scope>
    <source>
        <strain evidence="3 4">MIT 99-5501</strain>
    </source>
</reference>
<dbReference type="PATRIC" id="fig|1357400.3.peg.2149"/>
<dbReference type="RefSeq" id="WP_023928335.1">
    <property type="nucleotide sequence ID" value="NZ_KI669455.1"/>
</dbReference>
<gene>
    <name evidence="3" type="ORF">HMPREF2086_01600</name>
</gene>
<accession>V8C7S1</accession>
<sequence length="202" mass="22514">MSNNNKFAIFAGIMIVCGIIVFALQNSSFTTTTESIAHSITSVSQRLKNNPKASQAAEEEDDKPKRNCLLNRRVCDLKLAGDSPQARRTRAKEARKSGSTEVVMPNSDPIEITVEMIPKSVRALKNTTFRVEGADFRALEGRLVGVNMDMGTTIITFKKTGENRYDGKFIPSVCIEEVMQYSLKLYDEGQDLGFAVDFDIYR</sequence>
<dbReference type="AlphaFoldDB" id="V8C7S1"/>
<keyword evidence="4" id="KW-1185">Reference proteome</keyword>
<feature type="compositionally biased region" description="Polar residues" evidence="1">
    <location>
        <begin position="42"/>
        <end position="53"/>
    </location>
</feature>
<dbReference type="EMBL" id="AZJI01000007">
    <property type="protein sequence ID" value="ETD22801.1"/>
    <property type="molecule type" value="Genomic_DNA"/>
</dbReference>
<feature type="region of interest" description="Disordered" evidence="1">
    <location>
        <begin position="83"/>
        <end position="104"/>
    </location>
</feature>